<sequence>MSFLSNALSSLSGELAPQLPEFLAKKIDQTQPLEGNMKPYQQHVLVRVGKGSRWAEHIEAAQDSFAGHVAAAMSARSLDFRVLLTAFESPAAADADDADVVPESTPRAQVVLFPQNVVLDNVGVEQLPALADFVAASHRALATADGAGADAVLGLLPPALGPASGVTARAWPHKATVFVCTHKRRDKRCGVAGPMLVSEFTAAARDLGMDADVGVFGISHIGGHKFAGCMIVYRFDSAGNMVGDWYGRVKSCHARPILQTTVGKDQVFRELWRGRMDTSRTTPANKMACISRVCAKWAKFCRDSGIIAGTTTSTDADIWFNKVKAKSARRIDFDQFQEALRLAAAKRFGGSKTPQEGYMLLVREIVGGGGARPIAQGTLPSSDSVTQRMTDHTLYTGTHKNRFDSAGRGRGMAGRDQLPKTNELAKITNREESNVRGVPMSAASAAAMAAGDSRRASSTSTMAASSTNLAAAASGSGVPRGKRSHQAVTTASTEMLDKQASQPKRTLPPVNASRGAALSSSRRNLSGSMSGSVFDRLTDTKAYTGTHKERFNDDGSGRGLAGRDAVAKGSGTVGVYRGGDVKSLSQILRS</sequence>
<dbReference type="InterPro" id="IPR011992">
    <property type="entry name" value="EF-hand-dom_pair"/>
</dbReference>
<reference evidence="3 4" key="1">
    <citation type="submission" date="2023-09" db="EMBL/GenBank/DDBJ databases">
        <title>Pangenome analysis of Batrachochytrium dendrobatidis and related Chytrids.</title>
        <authorList>
            <person name="Yacoub M.N."/>
            <person name="Stajich J.E."/>
            <person name="James T.Y."/>
        </authorList>
    </citation>
    <scope>NUCLEOTIDE SEQUENCE [LARGE SCALE GENOMIC DNA]</scope>
    <source>
        <strain evidence="3 4">JEL0888</strain>
    </source>
</reference>
<dbReference type="InterPro" id="IPR009737">
    <property type="entry name" value="Aim32/Apd1-like"/>
</dbReference>
<dbReference type="EMBL" id="JADGIZ020000006">
    <property type="protein sequence ID" value="KAL2918483.1"/>
    <property type="molecule type" value="Genomic_DNA"/>
</dbReference>
<dbReference type="Gene3D" id="1.10.238.10">
    <property type="entry name" value="EF-hand"/>
    <property type="match status" value="1"/>
</dbReference>
<comment type="caution">
    <text evidence="3">The sequence shown here is derived from an EMBL/GenBank/DDBJ whole genome shotgun (WGS) entry which is preliminary data.</text>
</comment>
<dbReference type="Gene3D" id="3.40.30.10">
    <property type="entry name" value="Glutaredoxin"/>
    <property type="match status" value="1"/>
</dbReference>
<dbReference type="PANTHER" id="PTHR31902:SF14">
    <property type="entry name" value="ACTIN PATCHES DISTAL PROTEIN 1"/>
    <property type="match status" value="1"/>
</dbReference>
<feature type="compositionally biased region" description="Polar residues" evidence="2">
    <location>
        <begin position="486"/>
        <end position="504"/>
    </location>
</feature>
<proteinExistence type="inferred from homology"/>
<dbReference type="PANTHER" id="PTHR31902">
    <property type="entry name" value="ACTIN PATCHES DISTAL PROTEIN 1"/>
    <property type="match status" value="1"/>
</dbReference>
<dbReference type="CDD" id="cd03062">
    <property type="entry name" value="TRX_Fd_Sucrase"/>
    <property type="match status" value="1"/>
</dbReference>
<name>A0ABR4NG38_9FUNG</name>
<dbReference type="InterPro" id="IPR008907">
    <property type="entry name" value="TPP/p25"/>
</dbReference>
<dbReference type="SUPFAM" id="SSF52833">
    <property type="entry name" value="Thioredoxin-like"/>
    <property type="match status" value="1"/>
</dbReference>
<protein>
    <submittedName>
        <fullName evidence="3">Uncharacterized protein</fullName>
    </submittedName>
</protein>
<dbReference type="InterPro" id="IPR036249">
    <property type="entry name" value="Thioredoxin-like_sf"/>
</dbReference>
<evidence type="ECO:0000313" key="4">
    <source>
        <dbReference type="Proteomes" id="UP001527925"/>
    </source>
</evidence>
<keyword evidence="4" id="KW-1185">Reference proteome</keyword>
<dbReference type="SUPFAM" id="SSF47473">
    <property type="entry name" value="EF-hand"/>
    <property type="match status" value="1"/>
</dbReference>
<feature type="region of interest" description="Disordered" evidence="2">
    <location>
        <begin position="471"/>
        <end position="532"/>
    </location>
</feature>
<dbReference type="Pfam" id="PF06999">
    <property type="entry name" value="Suc_Fer-like"/>
    <property type="match status" value="1"/>
</dbReference>
<evidence type="ECO:0000256" key="2">
    <source>
        <dbReference type="SAM" id="MobiDB-lite"/>
    </source>
</evidence>
<accession>A0ABR4NG38</accession>
<feature type="compositionally biased region" description="Low complexity" evidence="2">
    <location>
        <begin position="511"/>
        <end position="532"/>
    </location>
</feature>
<organism evidence="3 4">
    <name type="scientific">Polyrhizophydium stewartii</name>
    <dbReference type="NCBI Taxonomy" id="2732419"/>
    <lineage>
        <taxon>Eukaryota</taxon>
        <taxon>Fungi</taxon>
        <taxon>Fungi incertae sedis</taxon>
        <taxon>Chytridiomycota</taxon>
        <taxon>Chytridiomycota incertae sedis</taxon>
        <taxon>Chytridiomycetes</taxon>
        <taxon>Rhizophydiales</taxon>
        <taxon>Rhizophydiales incertae sedis</taxon>
        <taxon>Polyrhizophydium</taxon>
    </lineage>
</organism>
<evidence type="ECO:0000256" key="1">
    <source>
        <dbReference type="ARBA" id="ARBA00010994"/>
    </source>
</evidence>
<dbReference type="Pfam" id="PF05517">
    <property type="entry name" value="p25-alpha"/>
    <property type="match status" value="2"/>
</dbReference>
<comment type="similarity">
    <text evidence="1">Belongs to the TPPP family.</text>
</comment>
<gene>
    <name evidence="3" type="ORF">HK105_201884</name>
</gene>
<evidence type="ECO:0000313" key="3">
    <source>
        <dbReference type="EMBL" id="KAL2918483.1"/>
    </source>
</evidence>
<dbReference type="Proteomes" id="UP001527925">
    <property type="component" value="Unassembled WGS sequence"/>
</dbReference>